<evidence type="ECO:0000313" key="6">
    <source>
        <dbReference type="Proteomes" id="UP001303889"/>
    </source>
</evidence>
<comment type="similarity">
    <text evidence="1 3">Belongs to the peptidase A1 family.</text>
</comment>
<accession>A0AAN6RQE9</accession>
<dbReference type="InterPro" id="IPR001461">
    <property type="entry name" value="Aspartic_peptidase_A1"/>
</dbReference>
<reference evidence="5" key="2">
    <citation type="submission" date="2023-05" db="EMBL/GenBank/DDBJ databases">
        <authorList>
            <consortium name="Lawrence Berkeley National Laboratory"/>
            <person name="Steindorff A."/>
            <person name="Hensen N."/>
            <person name="Bonometti L."/>
            <person name="Westerberg I."/>
            <person name="Brannstrom I.O."/>
            <person name="Guillou S."/>
            <person name="Cros-Aarteil S."/>
            <person name="Calhoun S."/>
            <person name="Haridas S."/>
            <person name="Kuo A."/>
            <person name="Mondo S."/>
            <person name="Pangilinan J."/>
            <person name="Riley R."/>
            <person name="Labutti K."/>
            <person name="Andreopoulos B."/>
            <person name="Lipzen A."/>
            <person name="Chen C."/>
            <person name="Yanf M."/>
            <person name="Daum C."/>
            <person name="Ng V."/>
            <person name="Clum A."/>
            <person name="Ohm R."/>
            <person name="Martin F."/>
            <person name="Silar P."/>
            <person name="Natvig D."/>
            <person name="Lalanne C."/>
            <person name="Gautier V."/>
            <person name="Ament-Velasquez S.L."/>
            <person name="Kruys A."/>
            <person name="Hutchinson M.I."/>
            <person name="Powell A.J."/>
            <person name="Barry K."/>
            <person name="Miller A.N."/>
            <person name="Grigoriev I.V."/>
            <person name="Debuchy R."/>
            <person name="Gladieux P."/>
            <person name="Thoren M.H."/>
            <person name="Johannesson H."/>
        </authorList>
    </citation>
    <scope>NUCLEOTIDE SEQUENCE</scope>
    <source>
        <strain evidence="5">CBS 103.79</strain>
    </source>
</reference>
<dbReference type="PROSITE" id="PS51767">
    <property type="entry name" value="PEPTIDASE_A1"/>
    <property type="match status" value="1"/>
</dbReference>
<keyword evidence="3" id="KW-0378">Hydrolase</keyword>
<keyword evidence="6" id="KW-1185">Reference proteome</keyword>
<evidence type="ECO:0000256" key="2">
    <source>
        <dbReference type="ARBA" id="ARBA00022750"/>
    </source>
</evidence>
<reference evidence="5" key="1">
    <citation type="journal article" date="2023" name="Mol. Phylogenet. Evol.">
        <title>Genome-scale phylogeny and comparative genomics of the fungal order Sordariales.</title>
        <authorList>
            <person name="Hensen N."/>
            <person name="Bonometti L."/>
            <person name="Westerberg I."/>
            <person name="Brannstrom I.O."/>
            <person name="Guillou S."/>
            <person name="Cros-Aarteil S."/>
            <person name="Calhoun S."/>
            <person name="Haridas S."/>
            <person name="Kuo A."/>
            <person name="Mondo S."/>
            <person name="Pangilinan J."/>
            <person name="Riley R."/>
            <person name="LaButti K."/>
            <person name="Andreopoulos B."/>
            <person name="Lipzen A."/>
            <person name="Chen C."/>
            <person name="Yan M."/>
            <person name="Daum C."/>
            <person name="Ng V."/>
            <person name="Clum A."/>
            <person name="Steindorff A."/>
            <person name="Ohm R.A."/>
            <person name="Martin F."/>
            <person name="Silar P."/>
            <person name="Natvig D.O."/>
            <person name="Lalanne C."/>
            <person name="Gautier V."/>
            <person name="Ament-Velasquez S.L."/>
            <person name="Kruys A."/>
            <person name="Hutchinson M.I."/>
            <person name="Powell A.J."/>
            <person name="Barry K."/>
            <person name="Miller A.N."/>
            <person name="Grigoriev I.V."/>
            <person name="Debuchy R."/>
            <person name="Gladieux P."/>
            <person name="Hiltunen Thoren M."/>
            <person name="Johannesson H."/>
        </authorList>
    </citation>
    <scope>NUCLEOTIDE SEQUENCE</scope>
    <source>
        <strain evidence="5">CBS 103.79</strain>
    </source>
</reference>
<dbReference type="InterPro" id="IPR001969">
    <property type="entry name" value="Aspartic_peptidase_AS"/>
</dbReference>
<evidence type="ECO:0000256" key="3">
    <source>
        <dbReference type="RuleBase" id="RU000454"/>
    </source>
</evidence>
<feature type="domain" description="Peptidase A1" evidence="4">
    <location>
        <begin position="16"/>
        <end position="236"/>
    </location>
</feature>
<keyword evidence="2 3" id="KW-0064">Aspartyl protease</keyword>
<sequence>MRDTTTVNASHIINSWYIQSWIGTPPKPFYLLVDSGAPNLSIESTLAPKEKQGDSPMYDPSQSSTAQQLLGYTYSECYGSGYCDNGVVHTDVFTIGHVGLTNIPLLVRTNNNERATGIRTGNLGMNFDKRGMTTSPHKLPTYFESLIPFLDAPVWTVDWHASPRTGQFQFGYIDSSKYVGDIAYGFVVTQDHEWVIEVQSVQAGYDDADLNKVKFRVMLDTGTGGGTISREIADLY</sequence>
<gene>
    <name evidence="5" type="ORF">C8A05DRAFT_38070</name>
</gene>
<comment type="caution">
    <text evidence="5">The sequence shown here is derived from an EMBL/GenBank/DDBJ whole genome shotgun (WGS) entry which is preliminary data.</text>
</comment>
<proteinExistence type="inferred from homology"/>
<organism evidence="5 6">
    <name type="scientific">Staphylotrichum tortipilum</name>
    <dbReference type="NCBI Taxonomy" id="2831512"/>
    <lineage>
        <taxon>Eukaryota</taxon>
        <taxon>Fungi</taxon>
        <taxon>Dikarya</taxon>
        <taxon>Ascomycota</taxon>
        <taxon>Pezizomycotina</taxon>
        <taxon>Sordariomycetes</taxon>
        <taxon>Sordariomycetidae</taxon>
        <taxon>Sordariales</taxon>
        <taxon>Chaetomiaceae</taxon>
        <taxon>Staphylotrichum</taxon>
    </lineage>
</organism>
<evidence type="ECO:0000259" key="4">
    <source>
        <dbReference type="PROSITE" id="PS51767"/>
    </source>
</evidence>
<keyword evidence="3" id="KW-0645">Protease</keyword>
<dbReference type="PRINTS" id="PR00792">
    <property type="entry name" value="PEPSIN"/>
</dbReference>
<evidence type="ECO:0000313" key="5">
    <source>
        <dbReference type="EMBL" id="KAK3898341.1"/>
    </source>
</evidence>
<dbReference type="Gene3D" id="2.40.70.10">
    <property type="entry name" value="Acid Proteases"/>
    <property type="match status" value="1"/>
</dbReference>
<protein>
    <submittedName>
        <fullName evidence="5">Aspartic peptidase domain-containing protein</fullName>
    </submittedName>
</protein>
<dbReference type="GO" id="GO:0006508">
    <property type="term" value="P:proteolysis"/>
    <property type="evidence" value="ECO:0007669"/>
    <property type="project" value="UniProtKB-KW"/>
</dbReference>
<dbReference type="PANTHER" id="PTHR47966">
    <property type="entry name" value="BETA-SITE APP-CLEAVING ENZYME, ISOFORM A-RELATED"/>
    <property type="match status" value="1"/>
</dbReference>
<dbReference type="GO" id="GO:0004190">
    <property type="term" value="F:aspartic-type endopeptidase activity"/>
    <property type="evidence" value="ECO:0007669"/>
    <property type="project" value="UniProtKB-KW"/>
</dbReference>
<name>A0AAN6RQE9_9PEZI</name>
<dbReference type="InterPro" id="IPR033121">
    <property type="entry name" value="PEPTIDASE_A1"/>
</dbReference>
<dbReference type="Pfam" id="PF00026">
    <property type="entry name" value="Asp"/>
    <property type="match status" value="1"/>
</dbReference>
<dbReference type="EMBL" id="MU855953">
    <property type="protein sequence ID" value="KAK3898341.1"/>
    <property type="molecule type" value="Genomic_DNA"/>
</dbReference>
<dbReference type="PANTHER" id="PTHR47966:SF1">
    <property type="entry name" value="ASPARTYL PROTEINASE"/>
    <property type="match status" value="1"/>
</dbReference>
<dbReference type="AlphaFoldDB" id="A0AAN6RQE9"/>
<dbReference type="PROSITE" id="PS00141">
    <property type="entry name" value="ASP_PROTEASE"/>
    <property type="match status" value="1"/>
</dbReference>
<dbReference type="Proteomes" id="UP001303889">
    <property type="component" value="Unassembled WGS sequence"/>
</dbReference>
<dbReference type="InterPro" id="IPR021109">
    <property type="entry name" value="Peptidase_aspartic_dom_sf"/>
</dbReference>
<dbReference type="SUPFAM" id="SSF50630">
    <property type="entry name" value="Acid proteases"/>
    <property type="match status" value="1"/>
</dbReference>
<evidence type="ECO:0000256" key="1">
    <source>
        <dbReference type="ARBA" id="ARBA00007447"/>
    </source>
</evidence>